<dbReference type="Proteomes" id="UP001567538">
    <property type="component" value="Unassembled WGS sequence"/>
</dbReference>
<dbReference type="AlphaFoldDB" id="A0ABD1GT87"/>
<evidence type="ECO:0000313" key="2">
    <source>
        <dbReference type="Proteomes" id="UP001567538"/>
    </source>
</evidence>
<gene>
    <name evidence="1" type="ORF">AAHA92_23690</name>
</gene>
<keyword evidence="2" id="KW-1185">Reference proteome</keyword>
<accession>A0ABD1GT87</accession>
<evidence type="ECO:0000313" key="1">
    <source>
        <dbReference type="EMBL" id="KAL1547184.1"/>
    </source>
</evidence>
<dbReference type="EMBL" id="JBEAFC010000008">
    <property type="protein sequence ID" value="KAL1547184.1"/>
    <property type="molecule type" value="Genomic_DNA"/>
</dbReference>
<reference evidence="1 2" key="1">
    <citation type="submission" date="2024-06" db="EMBL/GenBank/DDBJ databases">
        <title>A chromosome level genome sequence of Diviner's sage (Salvia divinorum).</title>
        <authorList>
            <person name="Ford S.A."/>
            <person name="Ro D.-K."/>
            <person name="Ness R.W."/>
            <person name="Phillips M.A."/>
        </authorList>
    </citation>
    <scope>NUCLEOTIDE SEQUENCE [LARGE SCALE GENOMIC DNA]</scope>
    <source>
        <strain evidence="1">SAF-2024a</strain>
        <tissue evidence="1">Leaf</tissue>
    </source>
</reference>
<name>A0ABD1GT87_SALDI</name>
<sequence>MSTLLCIVSPAKASPPSGIALSRDSTTAWGQRIERRWWYLVRGPSWDDARRKLAQGSTVELRVEMTTGFPHDDHCLPPTPVEVVADFLLDGSGKVSRIG</sequence>
<organism evidence="1 2">
    <name type="scientific">Salvia divinorum</name>
    <name type="common">Maria pastora</name>
    <name type="synonym">Diviner's sage</name>
    <dbReference type="NCBI Taxonomy" id="28513"/>
    <lineage>
        <taxon>Eukaryota</taxon>
        <taxon>Viridiplantae</taxon>
        <taxon>Streptophyta</taxon>
        <taxon>Embryophyta</taxon>
        <taxon>Tracheophyta</taxon>
        <taxon>Spermatophyta</taxon>
        <taxon>Magnoliopsida</taxon>
        <taxon>eudicotyledons</taxon>
        <taxon>Gunneridae</taxon>
        <taxon>Pentapetalae</taxon>
        <taxon>asterids</taxon>
        <taxon>lamiids</taxon>
        <taxon>Lamiales</taxon>
        <taxon>Lamiaceae</taxon>
        <taxon>Nepetoideae</taxon>
        <taxon>Mentheae</taxon>
        <taxon>Salviinae</taxon>
        <taxon>Salvia</taxon>
        <taxon>Salvia subgen. Calosphace</taxon>
    </lineage>
</organism>
<proteinExistence type="predicted"/>
<protein>
    <submittedName>
        <fullName evidence="1">Uncharacterized protein</fullName>
    </submittedName>
</protein>
<comment type="caution">
    <text evidence="1">The sequence shown here is derived from an EMBL/GenBank/DDBJ whole genome shotgun (WGS) entry which is preliminary data.</text>
</comment>